<sequence>MENDIQLVTEDLRTLVSTLRRHQESTLRRHQESTLRRHQESTLRRHQESTLRRHQESTLRRHQESTLRRHQESTLRRHQESTLRRHQESTLRRHQESTLRRHQESTLRRHQESTLRRHQESTLRRHQESTLRRHQESTLRRHQESTLRRHQESTLRRHQESTLILRLAFPNHPAIPPATDLRATERYEERKARAYSTIHNSISKEFHPYISDTRDGMVAWDARPGLRDPQAKLLSLCKDSATGTPRLAGPLGRGLVGLGRNPALWDALIAHFEPVSHTRICRLYDELSALRIKPELLRRAISGCQISNRLASSIKESSSE</sequence>
<dbReference type="AlphaFoldDB" id="T1ITL2"/>
<evidence type="ECO:0000313" key="2">
    <source>
        <dbReference type="EnsemblMetazoa" id="SMAR004464-PA"/>
    </source>
</evidence>
<proteinExistence type="predicted"/>
<dbReference type="EnsemblMetazoa" id="SMAR004464-RA">
    <property type="protein sequence ID" value="SMAR004464-PA"/>
    <property type="gene ID" value="SMAR004464"/>
</dbReference>
<protein>
    <submittedName>
        <fullName evidence="2">Uncharacterized protein</fullName>
    </submittedName>
</protein>
<dbReference type="HOGENOM" id="CLU_869647_0_0_1"/>
<name>T1ITL2_STRMM</name>
<dbReference type="EMBL" id="JH431490">
    <property type="status" value="NOT_ANNOTATED_CDS"/>
    <property type="molecule type" value="Genomic_DNA"/>
</dbReference>
<dbReference type="Proteomes" id="UP000014500">
    <property type="component" value="Unassembled WGS sequence"/>
</dbReference>
<accession>T1ITL2</accession>
<reference evidence="2" key="2">
    <citation type="submission" date="2015-02" db="UniProtKB">
        <authorList>
            <consortium name="EnsemblMetazoa"/>
        </authorList>
    </citation>
    <scope>IDENTIFICATION</scope>
</reference>
<evidence type="ECO:0000313" key="3">
    <source>
        <dbReference type="Proteomes" id="UP000014500"/>
    </source>
</evidence>
<dbReference type="STRING" id="126957.T1ITL2"/>
<organism evidence="2 3">
    <name type="scientific">Strigamia maritima</name>
    <name type="common">European centipede</name>
    <name type="synonym">Geophilus maritimus</name>
    <dbReference type="NCBI Taxonomy" id="126957"/>
    <lineage>
        <taxon>Eukaryota</taxon>
        <taxon>Metazoa</taxon>
        <taxon>Ecdysozoa</taxon>
        <taxon>Arthropoda</taxon>
        <taxon>Myriapoda</taxon>
        <taxon>Chilopoda</taxon>
        <taxon>Pleurostigmophora</taxon>
        <taxon>Geophilomorpha</taxon>
        <taxon>Linotaeniidae</taxon>
        <taxon>Strigamia</taxon>
    </lineage>
</organism>
<keyword evidence="3" id="KW-1185">Reference proteome</keyword>
<reference evidence="3" key="1">
    <citation type="submission" date="2011-05" db="EMBL/GenBank/DDBJ databases">
        <authorList>
            <person name="Richards S.R."/>
            <person name="Qu J."/>
            <person name="Jiang H."/>
            <person name="Jhangiani S.N."/>
            <person name="Agravi P."/>
            <person name="Goodspeed R."/>
            <person name="Gross S."/>
            <person name="Mandapat C."/>
            <person name="Jackson L."/>
            <person name="Mathew T."/>
            <person name="Pu L."/>
            <person name="Thornton R."/>
            <person name="Saada N."/>
            <person name="Wilczek-Boney K.B."/>
            <person name="Lee S."/>
            <person name="Kovar C."/>
            <person name="Wu Y."/>
            <person name="Scherer S.E."/>
            <person name="Worley K.C."/>
            <person name="Muzny D.M."/>
            <person name="Gibbs R."/>
        </authorList>
    </citation>
    <scope>NUCLEOTIDE SEQUENCE</scope>
    <source>
        <strain evidence="3">Brora</strain>
    </source>
</reference>
<feature type="region of interest" description="Disordered" evidence="1">
    <location>
        <begin position="23"/>
        <end position="159"/>
    </location>
</feature>
<dbReference type="PhylomeDB" id="T1ITL2"/>
<evidence type="ECO:0000256" key="1">
    <source>
        <dbReference type="SAM" id="MobiDB-lite"/>
    </source>
</evidence>
<dbReference type="OMA" id="NRHESTQ"/>